<reference evidence="2 3" key="1">
    <citation type="submission" date="2015-01" db="EMBL/GenBank/DDBJ databases">
        <title>Jeotgalibacillus campisalis genome sequencing.</title>
        <authorList>
            <person name="Goh K.M."/>
            <person name="Chan K.-G."/>
            <person name="Yaakop A.S."/>
            <person name="Ee R."/>
            <person name="Gan H.M."/>
            <person name="Chan C.S."/>
        </authorList>
    </citation>
    <scope>NUCLEOTIDE SEQUENCE [LARGE SCALE GENOMIC DNA]</scope>
    <source>
        <strain evidence="2 3">SF-57</strain>
    </source>
</reference>
<organism evidence="2 3">
    <name type="scientific">Jeotgalibacillus campisalis</name>
    <dbReference type="NCBI Taxonomy" id="220754"/>
    <lineage>
        <taxon>Bacteria</taxon>
        <taxon>Bacillati</taxon>
        <taxon>Bacillota</taxon>
        <taxon>Bacilli</taxon>
        <taxon>Bacillales</taxon>
        <taxon>Caryophanaceae</taxon>
        <taxon>Jeotgalibacillus</taxon>
    </lineage>
</organism>
<accession>A0A0C2WAM5</accession>
<sequence length="310" mass="35217">MSVEPYPRTASAHKCKAEILQPSASESKGVIVKIPVLLQKVKVEIPVHSKISFPKGEEVLEINEINKHLYLTQCRLVYRDGASEGHLFIAGFVRKNIQYAANPTEKCKEVRSAIRSLTAEVPFECVAQIDGFIVSPIGPSTNSKEEFSYSLEQQKKGFSEKDQLLGNDRSHIQQVSTEYFNELPYCELVKAEILEIDELITRNVLKEERSSDEKKEFTVEVVLQESLECEDQDKGHGGKSARDIELHNLSEKSFSELSEILTEEIMEYEKKCDKEKKHKKPHPLVISDLSEKMIIDITLNLLQSQQVRLG</sequence>
<proteinExistence type="predicted"/>
<dbReference type="Pfam" id="PF25250">
    <property type="entry name" value="DUF7852"/>
    <property type="match status" value="2"/>
</dbReference>
<dbReference type="Proteomes" id="UP000031972">
    <property type="component" value="Unassembled WGS sequence"/>
</dbReference>
<gene>
    <name evidence="2" type="ORF">KR50_04170</name>
</gene>
<evidence type="ECO:0000313" key="3">
    <source>
        <dbReference type="Proteomes" id="UP000031972"/>
    </source>
</evidence>
<dbReference type="NCBIfam" id="NF045794">
    <property type="entry name" value="CsxC_fam"/>
    <property type="match status" value="1"/>
</dbReference>
<keyword evidence="3" id="KW-1185">Reference proteome</keyword>
<feature type="domain" description="DUF7852" evidence="1">
    <location>
        <begin position="112"/>
        <end position="239"/>
    </location>
</feature>
<evidence type="ECO:0000313" key="2">
    <source>
        <dbReference type="EMBL" id="KIL53088.1"/>
    </source>
</evidence>
<protein>
    <recommendedName>
        <fullName evidence="1">DUF7852 domain-containing protein</fullName>
    </recommendedName>
</protein>
<comment type="caution">
    <text evidence="2">The sequence shown here is derived from an EMBL/GenBank/DDBJ whole genome shotgun (WGS) entry which is preliminary data.</text>
</comment>
<dbReference type="InterPro" id="IPR057174">
    <property type="entry name" value="DUF7852"/>
</dbReference>
<name>A0A0C2WAM5_9BACL</name>
<dbReference type="PATRIC" id="fig|220754.4.peg.427"/>
<evidence type="ECO:0000259" key="1">
    <source>
        <dbReference type="Pfam" id="PF25250"/>
    </source>
</evidence>
<dbReference type="AlphaFoldDB" id="A0A0C2WAM5"/>
<dbReference type="EMBL" id="JXRR01000001">
    <property type="protein sequence ID" value="KIL53088.1"/>
    <property type="molecule type" value="Genomic_DNA"/>
</dbReference>
<dbReference type="InterPro" id="IPR054845">
    <property type="entry name" value="Exosporium_prot_C"/>
</dbReference>
<feature type="domain" description="DUF7852" evidence="1">
    <location>
        <begin position="25"/>
        <end position="105"/>
    </location>
</feature>